<feature type="compositionally biased region" description="Basic and acidic residues" evidence="6">
    <location>
        <begin position="290"/>
        <end position="300"/>
    </location>
</feature>
<protein>
    <recommendedName>
        <fullName evidence="7">Virilizer N-terminal domain-containing protein</fullName>
    </recommendedName>
</protein>
<evidence type="ECO:0000256" key="3">
    <source>
        <dbReference type="ARBA" id="ARBA00022664"/>
    </source>
</evidence>
<feature type="compositionally biased region" description="Basic residues" evidence="6">
    <location>
        <begin position="1880"/>
        <end position="1894"/>
    </location>
</feature>
<accession>A0A1I8PJY5</accession>
<dbReference type="InterPro" id="IPR026736">
    <property type="entry name" value="Virilizer"/>
</dbReference>
<keyword evidence="9" id="KW-1185">Reference proteome</keyword>
<evidence type="ECO:0000313" key="9">
    <source>
        <dbReference type="Proteomes" id="UP000095300"/>
    </source>
</evidence>
<dbReference type="GO" id="GO:0036396">
    <property type="term" value="C:RNA N6-methyladenosine methyltransferase complex"/>
    <property type="evidence" value="ECO:0007669"/>
    <property type="project" value="TreeGrafter"/>
</dbReference>
<feature type="compositionally biased region" description="Basic and acidic residues" evidence="6">
    <location>
        <begin position="212"/>
        <end position="224"/>
    </location>
</feature>
<feature type="domain" description="Virilizer N-terminal" evidence="7">
    <location>
        <begin position="8"/>
        <end position="269"/>
    </location>
</feature>
<dbReference type="InterPro" id="IPR031801">
    <property type="entry name" value="VIR_N"/>
</dbReference>
<evidence type="ECO:0000313" key="8">
    <source>
        <dbReference type="EnsemblMetazoa" id="SCAU008801-PA"/>
    </source>
</evidence>
<dbReference type="PANTHER" id="PTHR23185">
    <property type="entry name" value="PROTEIN VIRILIZER HOMOLOG"/>
    <property type="match status" value="1"/>
</dbReference>
<feature type="compositionally biased region" description="Low complexity" evidence="6">
    <location>
        <begin position="1776"/>
        <end position="1786"/>
    </location>
</feature>
<feature type="region of interest" description="Disordered" evidence="6">
    <location>
        <begin position="1803"/>
        <end position="1828"/>
    </location>
</feature>
<dbReference type="STRING" id="35570.A0A1I8PJY5"/>
<gene>
    <name evidence="8" type="primary">106087672</name>
</gene>
<keyword evidence="5" id="KW-0539">Nucleus</keyword>
<keyword evidence="4" id="KW-0508">mRNA splicing</keyword>
<dbReference type="KEGG" id="scac:106087672"/>
<evidence type="ECO:0000256" key="6">
    <source>
        <dbReference type="SAM" id="MobiDB-lite"/>
    </source>
</evidence>
<dbReference type="GO" id="GO:0008380">
    <property type="term" value="P:RNA splicing"/>
    <property type="evidence" value="ECO:0007669"/>
    <property type="project" value="UniProtKB-KW"/>
</dbReference>
<reference evidence="8" key="1">
    <citation type="submission" date="2020-05" db="UniProtKB">
        <authorList>
            <consortium name="EnsemblMetazoa"/>
        </authorList>
    </citation>
    <scope>IDENTIFICATION</scope>
    <source>
        <strain evidence="8">USDA</strain>
    </source>
</reference>
<evidence type="ECO:0000256" key="1">
    <source>
        <dbReference type="ARBA" id="ARBA00004123"/>
    </source>
</evidence>
<name>A0A1I8PJY5_STOCA</name>
<feature type="compositionally biased region" description="Acidic residues" evidence="6">
    <location>
        <begin position="799"/>
        <end position="808"/>
    </location>
</feature>
<evidence type="ECO:0000259" key="7">
    <source>
        <dbReference type="Pfam" id="PF15912"/>
    </source>
</evidence>
<dbReference type="GO" id="GO:0006397">
    <property type="term" value="P:mRNA processing"/>
    <property type="evidence" value="ECO:0007669"/>
    <property type="project" value="UniProtKB-KW"/>
</dbReference>
<feature type="region of interest" description="Disordered" evidence="6">
    <location>
        <begin position="1845"/>
        <end position="1894"/>
    </location>
</feature>
<feature type="region of interest" description="Disordered" evidence="6">
    <location>
        <begin position="210"/>
        <end position="374"/>
    </location>
</feature>
<feature type="compositionally biased region" description="Polar residues" evidence="6">
    <location>
        <begin position="827"/>
        <end position="842"/>
    </location>
</feature>
<sequence>MTEAEDVSELLFFDTFSHESDADINLDLVQFPKPVFITQVRIIPLGARVQADFPGGVRLGATNPSKFDIEFFVNDLGMPGASAFENLGQLQYNQNDCIHLECTQEKIPTDGLVLRGWYNTITLAVYGILTNSLTENIASPPPAPCEPEEMEDIAASISADARNTTLQDDDMKEEWKEPLPGEIPVTHGIEREDLEYEGLRVRGITATAGVSEHYRRDSGEERERRLRKSSRSSERSPTSSRNRCLSESNDREYIRSRDRERERDREKNMRDDWSRSPVYGHRSRRKRSERSRSDIEESHKWPRTPPASIVSPARPRSPDYSDEEAAAAHYKAMKARNYGRRSSESLDAPASAPENPDSNMPEEEETPGTPVEQYEPILSDDEILDDEPDDDSNANDDQAQAVDEFEQEIQLAAISAKPAIIDFNPYTQPVQKFTESSFKQHEKDVEVFETLLRKYEHQTKCGCLEAFKDAATSAEEKENFVYLCEQLINQLSFVSQNYKRRNHVFKELFGKTENLKQMYHILMVALDFEAACSQPQPAFKIRHIKTGARLMELLATSCSLFEYLLHTENYDPFKAILILYHQKYMALSIKLLLLKSIYTLLDTKPALQHFLSPAVDGYQLILDLLHSSKLTRTKYFLQSLIKKLHLNEALLTIRETCTNLFVLTNYEASSMEPYRMLEAAILQVIEALQENCLSYQQPRRFLPVSKKFEISVDTSALRSFAHSLRSYFNQHALAESLLLLLSNSDSLPSFLLLASLDLLQALLSSHIGIDYLVDDGFEVTQMLVAILLGIEEVPPEVEEANLEVDEEDIAMKPPESVTKNEEDKTSSPKTTATPAESATQSESAEKETINESEILEDDMQIISDKPCSRPYDLQLTKAGVELSYKIQSRYHLDAIVYYSNTSEHYDVGILSNHLHALYSQTCNTEGRQYTVEVIGLNSNLHIFMDLIKQEQRFQAQRQLSSPGAKYKSPVLSYAVDMVDCCVRYAENLDYLIEFGKRILELAKNHETFEPSVSAVLQELFVHLKPLEVANIFSYDDITPLVEIIGRSAEYVTTFPGDLIMGLRILRHLAIGPVTKLFKSADTEELKHRYVALQFYAADGIQTMLQILEKLCAYFEQPGLHSPSLMTLQGTYCIQIMLPSLQILREMLSFAIQCRDVEFKDLTAIDHLMRSYFLLHYFPSSSPVAADVAKCKHEIIQTLLAYTQPNEQDEELLHKSLWTQMIREILKNIDSPSTFIPGLLVLAELLPLPLPVPLPLGDSSANQEILKSKAQRLLTERKLWSAHLHPQGAQIARLLEAMAPSSFPQLSDLLTRVCLQLADLAPNMTLLISKTLSDLLTSEWSSVGQQPSAQLSRLLQFYARLNTHPALKISTLSILSGKLWDLFQQLLTLKNPTELGIKCQHSVHRILESFLDTDISFISTKSLLTNNNANPLLNLASALPNKELIPKMVEAIITNVMQTDLKEEISTMGVRNLLILTDHDITFYHLSLMLKQKKTEFQEWLKKFNGINEPIASYSAIVEALILLLRALSHIEDLSQHYTNLPPRTLKLSGQELALITAYNRDDEKSHILERLSVLLEACSPGEEAKSLKTDIQALKDMLKAADLALAAGNEEESTASGNDATNLSAQLCANVEPSLPQTESIVTQYDARPIFTTYDAVTDDMLHMTSDYWLQMLNIDDLTTQDFETQYERITCDLTELAQNCLTPECNLSSDCKRVLHLSASPQSNRERTPTAPCFRTRRVEVEPSTGRPEKKIFITSMRGRGYVRPPPSRGDLFRSRPPNTSRPPSLHVDDFLALETCGAQPTGPTGYNKIPPLMRGSRVGRSRGSRISAVGAYRKKTIIRTNSPLTWNEGGGHSHYRSSSEHFGSSSGEPHYVTSHFSGRIRGRGLRSRPYMR</sequence>
<dbReference type="VEuPathDB" id="VectorBase:SCAU008801"/>
<comment type="subcellular location">
    <subcellularLocation>
        <location evidence="1">Nucleus</location>
    </subcellularLocation>
</comment>
<dbReference type="OrthoDB" id="2011702at2759"/>
<keyword evidence="3" id="KW-0507">mRNA processing</keyword>
<dbReference type="GO" id="GO:0003723">
    <property type="term" value="F:RNA binding"/>
    <property type="evidence" value="ECO:0007669"/>
    <property type="project" value="TreeGrafter"/>
</dbReference>
<dbReference type="PANTHER" id="PTHR23185:SF0">
    <property type="entry name" value="PROTEIN VIRILIZER HOMOLOG"/>
    <property type="match status" value="1"/>
</dbReference>
<comment type="similarity">
    <text evidence="2">Belongs to the vir family.</text>
</comment>
<dbReference type="EnsemblMetazoa" id="SCAU008801-RA">
    <property type="protein sequence ID" value="SCAU008801-PA"/>
    <property type="gene ID" value="SCAU008801"/>
</dbReference>
<dbReference type="Proteomes" id="UP000095300">
    <property type="component" value="Unassembled WGS sequence"/>
</dbReference>
<organism evidence="8 9">
    <name type="scientific">Stomoxys calcitrans</name>
    <name type="common">Stable fly</name>
    <name type="synonym">Conops calcitrans</name>
    <dbReference type="NCBI Taxonomy" id="35570"/>
    <lineage>
        <taxon>Eukaryota</taxon>
        <taxon>Metazoa</taxon>
        <taxon>Ecdysozoa</taxon>
        <taxon>Arthropoda</taxon>
        <taxon>Hexapoda</taxon>
        <taxon>Insecta</taxon>
        <taxon>Pterygota</taxon>
        <taxon>Neoptera</taxon>
        <taxon>Endopterygota</taxon>
        <taxon>Diptera</taxon>
        <taxon>Brachycera</taxon>
        <taxon>Muscomorpha</taxon>
        <taxon>Muscoidea</taxon>
        <taxon>Muscidae</taxon>
        <taxon>Stomoxys</taxon>
    </lineage>
</organism>
<evidence type="ECO:0000256" key="4">
    <source>
        <dbReference type="ARBA" id="ARBA00023187"/>
    </source>
</evidence>
<feature type="region of interest" description="Disordered" evidence="6">
    <location>
        <begin position="799"/>
        <end position="855"/>
    </location>
</feature>
<dbReference type="Pfam" id="PF15912">
    <property type="entry name" value="VIR_N"/>
    <property type="match status" value="1"/>
</dbReference>
<evidence type="ECO:0000256" key="2">
    <source>
        <dbReference type="ARBA" id="ARBA00008371"/>
    </source>
</evidence>
<evidence type="ECO:0000256" key="5">
    <source>
        <dbReference type="ARBA" id="ARBA00023242"/>
    </source>
</evidence>
<feature type="region of interest" description="Disordered" evidence="6">
    <location>
        <begin position="1760"/>
        <end position="1786"/>
    </location>
</feature>
<dbReference type="GO" id="GO:0005634">
    <property type="term" value="C:nucleus"/>
    <property type="evidence" value="ECO:0007669"/>
    <property type="project" value="UniProtKB-SubCell"/>
</dbReference>
<proteinExistence type="inferred from homology"/>
<feature type="compositionally biased region" description="Basic and acidic residues" evidence="6">
    <location>
        <begin position="248"/>
        <end position="274"/>
    </location>
</feature>